<feature type="region of interest" description="Disordered" evidence="1">
    <location>
        <begin position="184"/>
        <end position="251"/>
    </location>
</feature>
<evidence type="ECO:0000313" key="4">
    <source>
        <dbReference type="Proteomes" id="UP000288024"/>
    </source>
</evidence>
<keyword evidence="4" id="KW-1185">Reference proteome</keyword>
<accession>A0A3S2W2L5</accession>
<evidence type="ECO:0000313" key="3">
    <source>
        <dbReference type="EMBL" id="RVT59834.1"/>
    </source>
</evidence>
<protein>
    <submittedName>
        <fullName evidence="3">Uncharacterized protein</fullName>
    </submittedName>
</protein>
<organism evidence="3 4">
    <name type="scientific">Niallia taxi</name>
    <dbReference type="NCBI Taxonomy" id="2499688"/>
    <lineage>
        <taxon>Bacteria</taxon>
        <taxon>Bacillati</taxon>
        <taxon>Bacillota</taxon>
        <taxon>Bacilli</taxon>
        <taxon>Bacillales</taxon>
        <taxon>Bacillaceae</taxon>
        <taxon>Niallia</taxon>
    </lineage>
</organism>
<sequence>MKKKLVIIITTVLIVILALLVLWKLEVFKINDSSEAVKEENVEEDVLSILLNLQYPQLGDNIEEAQSLYGEPTSEADGQKAFQLSGKAENEIALYYDQADAITSLKFNVAGDKEKIHSLAEKLLPSGFTLVKGNGEEADNQNSYYYRLADGFAEILINKANDSSAGNNTDYTIEVTYLTETEFNSATNQEEKEAEEEKTTQGNPETQEDNESQEAITTPKPTESDSEEVKETEPSPTKNTGEFDAASAQINNQKVKDPDFLANAKKGIVQEIDVALKSTVGAMMESHGQPDWVVAVEGGYQLMYKNYHIGFGTPHEYVQDPKTPISSYYLPINLSEKEVIQSLGEPIAKEYSEQDGSYLLYYDLGNYKLYFYKNTDDPAETYKSVKLIASLAA</sequence>
<keyword evidence="2" id="KW-0472">Membrane</keyword>
<dbReference type="AlphaFoldDB" id="A0A3S2W2L5"/>
<keyword evidence="2" id="KW-1133">Transmembrane helix</keyword>
<name>A0A3S2W2L5_9BACI</name>
<keyword evidence="2" id="KW-0812">Transmembrane</keyword>
<gene>
    <name evidence="3" type="ORF">EM808_18110</name>
</gene>
<dbReference type="RefSeq" id="WP_127739613.1">
    <property type="nucleotide sequence ID" value="NZ_RZTZ01000008.1"/>
</dbReference>
<feature type="compositionally biased region" description="Basic and acidic residues" evidence="1">
    <location>
        <begin position="189"/>
        <end position="199"/>
    </location>
</feature>
<dbReference type="EMBL" id="RZTZ01000008">
    <property type="protein sequence ID" value="RVT59834.1"/>
    <property type="molecule type" value="Genomic_DNA"/>
</dbReference>
<evidence type="ECO:0000256" key="2">
    <source>
        <dbReference type="SAM" id="Phobius"/>
    </source>
</evidence>
<comment type="caution">
    <text evidence="3">The sequence shown here is derived from an EMBL/GenBank/DDBJ whole genome shotgun (WGS) entry which is preliminary data.</text>
</comment>
<proteinExistence type="predicted"/>
<dbReference type="Proteomes" id="UP000288024">
    <property type="component" value="Unassembled WGS sequence"/>
</dbReference>
<feature type="transmembrane region" description="Helical" evidence="2">
    <location>
        <begin position="5"/>
        <end position="23"/>
    </location>
</feature>
<reference evidence="3 4" key="1">
    <citation type="submission" date="2019-01" db="EMBL/GenBank/DDBJ databases">
        <title>Bacillus sp. M5HDSG1-1, whole genome shotgun sequence.</title>
        <authorList>
            <person name="Tuo L."/>
        </authorList>
    </citation>
    <scope>NUCLEOTIDE SEQUENCE [LARGE SCALE GENOMIC DNA]</scope>
    <source>
        <strain evidence="3 4">M5HDSG1-1</strain>
    </source>
</reference>
<evidence type="ECO:0000256" key="1">
    <source>
        <dbReference type="SAM" id="MobiDB-lite"/>
    </source>
</evidence>